<gene>
    <name evidence="2" type="ORF">KDM89_06050</name>
</gene>
<dbReference type="AlphaFoldDB" id="A0A941DJ31"/>
<keyword evidence="1" id="KW-0472">Membrane</keyword>
<evidence type="ECO:0000313" key="3">
    <source>
        <dbReference type="Proteomes" id="UP000680067"/>
    </source>
</evidence>
<keyword evidence="1" id="KW-1133">Transmembrane helix</keyword>
<organism evidence="2 3">
    <name type="scientific">Undibacterium luofuense</name>
    <dbReference type="NCBI Taxonomy" id="2828733"/>
    <lineage>
        <taxon>Bacteria</taxon>
        <taxon>Pseudomonadati</taxon>
        <taxon>Pseudomonadota</taxon>
        <taxon>Betaproteobacteria</taxon>
        <taxon>Burkholderiales</taxon>
        <taxon>Oxalobacteraceae</taxon>
        <taxon>Undibacterium</taxon>
    </lineage>
</organism>
<sequence length="122" mass="13152">MANFGVSTVLTGLVLLLDSAASVAFERQPFLNDMEDAGTKAWFLMLSMKFLSACVAGFVTVRFSPPRSNRAWMTLLILAVASSIFAQFPQPASAAVLVIWMASAPLGVLCGWLLVRRSALLL</sequence>
<feature type="transmembrane region" description="Helical" evidence="1">
    <location>
        <begin position="94"/>
        <end position="115"/>
    </location>
</feature>
<name>A0A941DJ31_9BURK</name>
<reference evidence="2" key="1">
    <citation type="submission" date="2021-04" db="EMBL/GenBank/DDBJ databases">
        <title>novel species isolated from subtropical streams in China.</title>
        <authorList>
            <person name="Lu H."/>
        </authorList>
    </citation>
    <scope>NUCLEOTIDE SEQUENCE</scope>
    <source>
        <strain evidence="2">LFS511W</strain>
    </source>
</reference>
<protein>
    <submittedName>
        <fullName evidence="2">Uncharacterized protein</fullName>
    </submittedName>
</protein>
<keyword evidence="1" id="KW-0812">Transmembrane</keyword>
<proteinExistence type="predicted"/>
<comment type="caution">
    <text evidence="2">The sequence shown here is derived from an EMBL/GenBank/DDBJ whole genome shotgun (WGS) entry which is preliminary data.</text>
</comment>
<accession>A0A941DJ31</accession>
<dbReference type="Proteomes" id="UP000680067">
    <property type="component" value="Unassembled WGS sequence"/>
</dbReference>
<dbReference type="RefSeq" id="WP_212687040.1">
    <property type="nucleotide sequence ID" value="NZ_JAGSPN010000003.1"/>
</dbReference>
<evidence type="ECO:0000256" key="1">
    <source>
        <dbReference type="SAM" id="Phobius"/>
    </source>
</evidence>
<dbReference type="EMBL" id="JAGSPN010000003">
    <property type="protein sequence ID" value="MBR7781693.1"/>
    <property type="molecule type" value="Genomic_DNA"/>
</dbReference>
<evidence type="ECO:0000313" key="2">
    <source>
        <dbReference type="EMBL" id="MBR7781693.1"/>
    </source>
</evidence>
<keyword evidence="3" id="KW-1185">Reference proteome</keyword>
<feature type="transmembrane region" description="Helical" evidence="1">
    <location>
        <begin position="71"/>
        <end position="88"/>
    </location>
</feature>
<feature type="transmembrane region" description="Helical" evidence="1">
    <location>
        <begin position="41"/>
        <end position="59"/>
    </location>
</feature>